<reference evidence="3" key="2">
    <citation type="journal article" date="2024" name="Antonie Van Leeuwenhoek">
        <title>Roseihalotalea indica gen. nov., sp. nov., a halophilic Bacteroidetes from mesopelagic Southwest Indian Ocean with higher carbohydrate metabolic potential.</title>
        <authorList>
            <person name="Chen B."/>
            <person name="Zhang M."/>
            <person name="Lin D."/>
            <person name="Ye J."/>
            <person name="Tang K."/>
        </authorList>
    </citation>
    <scope>NUCLEOTIDE SEQUENCE</scope>
    <source>
        <strain evidence="3">TK19036</strain>
    </source>
</reference>
<dbReference type="EMBL" id="CP120682">
    <property type="protein sequence ID" value="WKN36946.1"/>
    <property type="molecule type" value="Genomic_DNA"/>
</dbReference>
<dbReference type="InterPro" id="IPR008928">
    <property type="entry name" value="6-hairpin_glycosidase_sf"/>
</dbReference>
<feature type="domain" description="Glycogen debranching enzyme C-terminal" evidence="1">
    <location>
        <begin position="276"/>
        <end position="650"/>
    </location>
</feature>
<gene>
    <name evidence="3" type="ORF">K4G66_31765</name>
</gene>
<proteinExistence type="predicted"/>
<dbReference type="GO" id="GO:0004135">
    <property type="term" value="F:amylo-alpha-1,6-glucosidase activity"/>
    <property type="evidence" value="ECO:0007669"/>
    <property type="project" value="InterPro"/>
</dbReference>
<sequence length="667" mass="76838">MSYIQFDKKQLLNLSYSLSKEFIRSNKSGAYSSSTIIGCNTKRYHGLLVAPQSGMEGVHVLLSTLDETIIVNNATFNLGVHKYPNQYDPNGYMYMRDFSADPIPKQTYRINDAVLTREFLLVEHEDRVLVRYVIEKASQPITIRMNPFLAFHNVNQLRRASDDVNTDYQEIENGISMQPYPEYQRLFMQVSENATYVPKANWYYNIEYPEDFELGINYQEDLFVPGYFEVTVEKGDVVLFTGGPDEIKTANLLRMFNTQTRKRTARSSFENCLKVSAEQFVLKTRSHPDARKYDRTDVIASYQRYRRGGRDAFIAMPGLSLVHDDLKSFKAVLDTMLKYRKGAFFPFWKYNDSQVSYEAIDTPLWFFWALQQYTQRLGDKQAVWKSYGKVLREILEIYRDGTDYNIKMQDNGLLSGGVEGVALTWMDTYVDGKPVTQRPGFPVEVNALWYNAVCFTLEIAGPRSTEGKKVLSEWKGIPEKIKASFQKAFWDEQKGYLADRIELDQSSTDWTVRPNQVLAASLPYSPLTNAQIRSVLDVVKEELLTPRGLRSLSPNAPDYRGVYQGTQTQRRQAYHQGAVWPWLMGHYIEAYLKVCEREEALPYVTSLYRGFEEVMPEHGISTISEIYDGDYPHAPRGAISQAWNVAEIIRMGKLIEEYDEATQPVSL</sequence>
<dbReference type="Pfam" id="PF12439">
    <property type="entry name" value="GDE_N"/>
    <property type="match status" value="1"/>
</dbReference>
<evidence type="ECO:0000259" key="2">
    <source>
        <dbReference type="Pfam" id="PF12439"/>
    </source>
</evidence>
<evidence type="ECO:0000259" key="1">
    <source>
        <dbReference type="Pfam" id="PF06202"/>
    </source>
</evidence>
<dbReference type="SUPFAM" id="SSF48208">
    <property type="entry name" value="Six-hairpin glycosidases"/>
    <property type="match status" value="1"/>
</dbReference>
<protein>
    <submittedName>
        <fullName evidence="3">Amylo-alpha-1,6-glucosidase</fullName>
    </submittedName>
</protein>
<dbReference type="InterPro" id="IPR012341">
    <property type="entry name" value="6hp_glycosidase-like_sf"/>
</dbReference>
<dbReference type="PANTHER" id="PTHR10569:SF2">
    <property type="entry name" value="GLYCOGEN DEBRANCHING ENZYME"/>
    <property type="match status" value="1"/>
</dbReference>
<dbReference type="InterPro" id="IPR024742">
    <property type="entry name" value="Glycogen_debranch_N"/>
</dbReference>
<evidence type="ECO:0000313" key="3">
    <source>
        <dbReference type="EMBL" id="WKN36946.1"/>
    </source>
</evidence>
<accession>A0AA49GRD2</accession>
<feature type="domain" description="Glycogen debranching enzyme bacterial and archaeal type N-terminal" evidence="2">
    <location>
        <begin position="20"/>
        <end position="238"/>
    </location>
</feature>
<dbReference type="PANTHER" id="PTHR10569">
    <property type="entry name" value="GLYCOGEN DEBRANCHING ENZYME"/>
    <property type="match status" value="1"/>
</dbReference>
<dbReference type="Gene3D" id="1.50.10.10">
    <property type="match status" value="1"/>
</dbReference>
<dbReference type="InterPro" id="IPR010401">
    <property type="entry name" value="AGL/Gdb1"/>
</dbReference>
<dbReference type="Pfam" id="PF06202">
    <property type="entry name" value="GDE_C"/>
    <property type="match status" value="1"/>
</dbReference>
<reference evidence="3" key="1">
    <citation type="journal article" date="2023" name="Comput. Struct. Biotechnol. J.">
        <title>Discovery of a novel marine Bacteroidetes with a rich repertoire of carbohydrate-active enzymes.</title>
        <authorList>
            <person name="Chen B."/>
            <person name="Liu G."/>
            <person name="Chen Q."/>
            <person name="Wang H."/>
            <person name="Liu L."/>
            <person name="Tang K."/>
        </authorList>
    </citation>
    <scope>NUCLEOTIDE SEQUENCE</scope>
    <source>
        <strain evidence="3">TK19036</strain>
    </source>
</reference>
<name>A0AA49GRD2_9BACT</name>
<dbReference type="GO" id="GO:0004134">
    <property type="term" value="F:4-alpha-glucanotransferase activity"/>
    <property type="evidence" value="ECO:0007669"/>
    <property type="project" value="InterPro"/>
</dbReference>
<dbReference type="InterPro" id="IPR032790">
    <property type="entry name" value="GDE_C"/>
</dbReference>
<dbReference type="GO" id="GO:0005980">
    <property type="term" value="P:glycogen catabolic process"/>
    <property type="evidence" value="ECO:0007669"/>
    <property type="project" value="InterPro"/>
</dbReference>
<dbReference type="AlphaFoldDB" id="A0AA49GRD2"/>
<organism evidence="3">
    <name type="scientific">Roseihalotalea indica</name>
    <dbReference type="NCBI Taxonomy" id="2867963"/>
    <lineage>
        <taxon>Bacteria</taxon>
        <taxon>Pseudomonadati</taxon>
        <taxon>Bacteroidota</taxon>
        <taxon>Cytophagia</taxon>
        <taxon>Cytophagales</taxon>
        <taxon>Catalimonadaceae</taxon>
        <taxon>Roseihalotalea</taxon>
    </lineage>
</organism>